<accession>A0ABN4H840</accession>
<protein>
    <submittedName>
        <fullName evidence="1">Uncharacterized protein</fullName>
    </submittedName>
</protein>
<evidence type="ECO:0000313" key="1">
    <source>
        <dbReference type="EMBL" id="AKN88644.1"/>
    </source>
</evidence>
<dbReference type="Proteomes" id="UP000035930">
    <property type="component" value="Chromosome"/>
</dbReference>
<reference evidence="1" key="1">
    <citation type="submission" date="2017-08" db="EMBL/GenBank/DDBJ databases">
        <title>Complete Genome Sequence of Francisella noatunensis subsp. orientalis strain FNO190.</title>
        <authorList>
            <person name="Pereira F.L."/>
            <person name="Goncalves L.A."/>
            <person name="Guilherme T.C."/>
            <person name="Soares S.C."/>
            <person name="Dorella F.A."/>
            <person name="Carvalho A.F."/>
            <person name="Leibowitz M.P."/>
            <person name="Leal C.A.G."/>
            <person name="Azevedo V.A.C."/>
            <person name="Figueiredo H.C.P."/>
        </authorList>
    </citation>
    <scope>NUCLEOTIDE SEQUENCE</scope>
    <source>
        <strain evidence="1">FNO190</strain>
    </source>
</reference>
<keyword evidence="2" id="KW-1185">Reference proteome</keyword>
<organism evidence="1 2">
    <name type="scientific">Francisella orientalis</name>
    <dbReference type="NCBI Taxonomy" id="299583"/>
    <lineage>
        <taxon>Bacteria</taxon>
        <taxon>Pseudomonadati</taxon>
        <taxon>Pseudomonadota</taxon>
        <taxon>Gammaproteobacteria</taxon>
        <taxon>Thiotrichales</taxon>
        <taxon>Francisellaceae</taxon>
        <taxon>Francisella</taxon>
    </lineage>
</organism>
<name>A0ABN4H840_9GAMM</name>
<dbReference type="EMBL" id="CP011923">
    <property type="protein sequence ID" value="AKN88644.1"/>
    <property type="molecule type" value="Genomic_DNA"/>
</dbReference>
<proteinExistence type="predicted"/>
<sequence length="44" mass="5405">MRISISIICYEFHHPCYQVYSRSLPFPIRHNSIFFLSQNIRKYV</sequence>
<evidence type="ECO:0000313" key="2">
    <source>
        <dbReference type="Proteomes" id="UP000035930"/>
    </source>
</evidence>
<gene>
    <name evidence="1" type="ORF">FNO190_0891</name>
</gene>